<evidence type="ECO:0000313" key="6">
    <source>
        <dbReference type="EMBL" id="MDW8802349.1"/>
    </source>
</evidence>
<accession>A0ABU4JWQ6</accession>
<dbReference type="PANTHER" id="PTHR43822">
    <property type="entry name" value="HOMOACONITASE, MITOCHONDRIAL-RELATED"/>
    <property type="match status" value="1"/>
</dbReference>
<reference evidence="6 7" key="1">
    <citation type="submission" date="2023-04" db="EMBL/GenBank/DDBJ databases">
        <title>Clostridium tannerae sp. nov., isolated from the fecal material of an alpaca.</title>
        <authorList>
            <person name="Miller S."/>
            <person name="Hendry M."/>
            <person name="King J."/>
            <person name="Sankaranarayanan K."/>
            <person name="Lawson P.A."/>
        </authorList>
    </citation>
    <scope>NUCLEOTIDE SEQUENCE [LARGE SCALE GENOMIC DNA]</scope>
    <source>
        <strain evidence="6 7">A1-XYC3</strain>
    </source>
</reference>
<name>A0ABU4JWQ6_9CLOT</name>
<sequence>MLGNKILSKAAYLKEITAGENIKIAVSYCLIDDAESNTSVDFLKSEDTLFDNKKVIVAIDHDTPAGSIEAAEIQKKLIEFAKKYNTLLHNGEGIGYQLALEKYIKNGDIVVGCGNHTAIFGAKSAMGFKVKPEKLTEIIKTGFIEITAPEIIMVELTGKLNPGVYSKDVTLEIIRQVGCKALEGKIIEFVGDGLSNLTEEDLTTICSLAGKTGAISAIVNFDNDLDKDSYCGSYKYDLGKIKPLVVKPDSYSEIVEADTLKEVLVNEVFIGGNAGGKIEDLRSAAKVLKGKKIAYRLRMLVAPATSAVYIKALQEGLIEIFIDAGCLVMNQGCSADWGKSQGIIDTDEVLVSAGTYNEKGHAGSDTAKIYISSPATAAMTALTGYICPELS</sequence>
<dbReference type="PANTHER" id="PTHR43822:SF2">
    <property type="entry name" value="HOMOACONITASE, MITOCHONDRIAL"/>
    <property type="match status" value="1"/>
</dbReference>
<evidence type="ECO:0000313" key="7">
    <source>
        <dbReference type="Proteomes" id="UP001281656"/>
    </source>
</evidence>
<organism evidence="6 7">
    <name type="scientific">Clostridium tanneri</name>
    <dbReference type="NCBI Taxonomy" id="3037988"/>
    <lineage>
        <taxon>Bacteria</taxon>
        <taxon>Bacillati</taxon>
        <taxon>Bacillota</taxon>
        <taxon>Clostridia</taxon>
        <taxon>Eubacteriales</taxon>
        <taxon>Clostridiaceae</taxon>
        <taxon>Clostridium</taxon>
    </lineage>
</organism>
<dbReference type="EMBL" id="JARUJP010000019">
    <property type="protein sequence ID" value="MDW8802349.1"/>
    <property type="molecule type" value="Genomic_DNA"/>
</dbReference>
<evidence type="ECO:0000259" key="5">
    <source>
        <dbReference type="Pfam" id="PF00330"/>
    </source>
</evidence>
<keyword evidence="3" id="KW-0411">Iron-sulfur</keyword>
<keyword evidence="1" id="KW-0479">Metal-binding</keyword>
<keyword evidence="2" id="KW-0408">Iron</keyword>
<comment type="caution">
    <text evidence="6">The sequence shown here is derived from an EMBL/GenBank/DDBJ whole genome shotgun (WGS) entry which is preliminary data.</text>
</comment>
<dbReference type="InterPro" id="IPR001030">
    <property type="entry name" value="Acoase/IPM_deHydtase_lsu_aba"/>
</dbReference>
<keyword evidence="7" id="KW-1185">Reference proteome</keyword>
<evidence type="ECO:0000256" key="3">
    <source>
        <dbReference type="ARBA" id="ARBA00023014"/>
    </source>
</evidence>
<evidence type="ECO:0000256" key="1">
    <source>
        <dbReference type="ARBA" id="ARBA00022723"/>
    </source>
</evidence>
<gene>
    <name evidence="6" type="ORF">P8V03_14455</name>
</gene>
<protein>
    <submittedName>
        <fullName evidence="6">Aconitase family protein</fullName>
    </submittedName>
</protein>
<dbReference type="Pfam" id="PF00330">
    <property type="entry name" value="Aconitase"/>
    <property type="match status" value="2"/>
</dbReference>
<dbReference type="Gene3D" id="3.30.499.10">
    <property type="entry name" value="Aconitase, domain 3"/>
    <property type="match status" value="2"/>
</dbReference>
<evidence type="ECO:0000256" key="4">
    <source>
        <dbReference type="ARBA" id="ARBA00023239"/>
    </source>
</evidence>
<dbReference type="Proteomes" id="UP001281656">
    <property type="component" value="Unassembled WGS sequence"/>
</dbReference>
<evidence type="ECO:0000256" key="2">
    <source>
        <dbReference type="ARBA" id="ARBA00023004"/>
    </source>
</evidence>
<dbReference type="SUPFAM" id="SSF53732">
    <property type="entry name" value="Aconitase iron-sulfur domain"/>
    <property type="match status" value="1"/>
</dbReference>
<dbReference type="InterPro" id="IPR036008">
    <property type="entry name" value="Aconitase_4Fe-4S_dom"/>
</dbReference>
<proteinExistence type="predicted"/>
<feature type="domain" description="Aconitase/3-isopropylmalate dehydratase large subunit alpha/beta/alpha" evidence="5">
    <location>
        <begin position="256"/>
        <end position="384"/>
    </location>
</feature>
<dbReference type="InterPro" id="IPR015931">
    <property type="entry name" value="Acnase/IPM_dHydase_lsu_aba_1/3"/>
</dbReference>
<feature type="domain" description="Aconitase/3-isopropylmalate dehydratase large subunit alpha/beta/alpha" evidence="5">
    <location>
        <begin position="21"/>
        <end position="224"/>
    </location>
</feature>
<dbReference type="InterPro" id="IPR050067">
    <property type="entry name" value="IPM_dehydratase_rel_enz"/>
</dbReference>
<keyword evidence="4" id="KW-0456">Lyase</keyword>
<dbReference type="RefSeq" id="WP_318798707.1">
    <property type="nucleotide sequence ID" value="NZ_JARUJP010000019.1"/>
</dbReference>